<sequence>MDQGLIQQVKRLYEEKTGWGDSDLWSNQDFLELSEMIFDKTGIALSHVTLKRIWGKVRYESLPRTNTLNTIVRFLGYWNWREFRVRNAGAV</sequence>
<reference evidence="1" key="2">
    <citation type="submission" date="2020-09" db="EMBL/GenBank/DDBJ databases">
        <authorList>
            <person name="Sun Q."/>
            <person name="Zhou Y."/>
        </authorList>
    </citation>
    <scope>NUCLEOTIDE SEQUENCE</scope>
    <source>
        <strain evidence="1">CGMCC 1.15448</strain>
    </source>
</reference>
<protein>
    <submittedName>
        <fullName evidence="1">Uncharacterized protein</fullName>
    </submittedName>
</protein>
<organism evidence="1 2">
    <name type="scientific">Puia dinghuensis</name>
    <dbReference type="NCBI Taxonomy" id="1792502"/>
    <lineage>
        <taxon>Bacteria</taxon>
        <taxon>Pseudomonadati</taxon>
        <taxon>Bacteroidota</taxon>
        <taxon>Chitinophagia</taxon>
        <taxon>Chitinophagales</taxon>
        <taxon>Chitinophagaceae</taxon>
        <taxon>Puia</taxon>
    </lineage>
</organism>
<reference evidence="1" key="1">
    <citation type="journal article" date="2014" name="Int. J. Syst. Evol. Microbiol.">
        <title>Complete genome sequence of Corynebacterium casei LMG S-19264T (=DSM 44701T), isolated from a smear-ripened cheese.</title>
        <authorList>
            <consortium name="US DOE Joint Genome Institute (JGI-PGF)"/>
            <person name="Walter F."/>
            <person name="Albersmeier A."/>
            <person name="Kalinowski J."/>
            <person name="Ruckert C."/>
        </authorList>
    </citation>
    <scope>NUCLEOTIDE SEQUENCE</scope>
    <source>
        <strain evidence="1">CGMCC 1.15448</strain>
    </source>
</reference>
<evidence type="ECO:0000313" key="1">
    <source>
        <dbReference type="EMBL" id="GGA86567.1"/>
    </source>
</evidence>
<dbReference type="AlphaFoldDB" id="A0A8J2XQV1"/>
<dbReference type="Proteomes" id="UP000607559">
    <property type="component" value="Unassembled WGS sequence"/>
</dbReference>
<proteinExistence type="predicted"/>
<gene>
    <name evidence="1" type="ORF">GCM10011511_07040</name>
</gene>
<keyword evidence="2" id="KW-1185">Reference proteome</keyword>
<dbReference type="EMBL" id="BMJC01000001">
    <property type="protein sequence ID" value="GGA86567.1"/>
    <property type="molecule type" value="Genomic_DNA"/>
</dbReference>
<evidence type="ECO:0000313" key="2">
    <source>
        <dbReference type="Proteomes" id="UP000607559"/>
    </source>
</evidence>
<accession>A0A8J2XQV1</accession>
<comment type="caution">
    <text evidence="1">The sequence shown here is derived from an EMBL/GenBank/DDBJ whole genome shotgun (WGS) entry which is preliminary data.</text>
</comment>
<name>A0A8J2XQV1_9BACT</name>
<dbReference type="RefSeq" id="WP_188928607.1">
    <property type="nucleotide sequence ID" value="NZ_BMJC01000001.1"/>
</dbReference>